<dbReference type="AlphaFoldDB" id="A0A4P6UXM1"/>
<proteinExistence type="predicted"/>
<feature type="compositionally biased region" description="Polar residues" evidence="6">
    <location>
        <begin position="1"/>
        <end position="18"/>
    </location>
</feature>
<name>A0A4P6UXM1_9HYPH</name>
<feature type="region of interest" description="Disordered" evidence="6">
    <location>
        <begin position="333"/>
        <end position="353"/>
    </location>
</feature>
<dbReference type="RefSeq" id="WP_131615525.1">
    <property type="nucleotide sequence ID" value="NZ_CP036532.1"/>
</dbReference>
<evidence type="ECO:0000256" key="5">
    <source>
        <dbReference type="ARBA" id="ARBA00023136"/>
    </source>
</evidence>
<dbReference type="KEGG" id="rpod:E0E05_03865"/>
<feature type="transmembrane region" description="Helical" evidence="7">
    <location>
        <begin position="205"/>
        <end position="224"/>
    </location>
</feature>
<keyword evidence="3 7" id="KW-0812">Transmembrane</keyword>
<feature type="compositionally biased region" description="Basic and acidic residues" evidence="6">
    <location>
        <begin position="337"/>
        <end position="353"/>
    </location>
</feature>
<feature type="transmembrane region" description="Helical" evidence="7">
    <location>
        <begin position="59"/>
        <end position="82"/>
    </location>
</feature>
<evidence type="ECO:0000256" key="1">
    <source>
        <dbReference type="ARBA" id="ARBA00004651"/>
    </source>
</evidence>
<evidence type="ECO:0000256" key="4">
    <source>
        <dbReference type="ARBA" id="ARBA00022989"/>
    </source>
</evidence>
<comment type="subcellular location">
    <subcellularLocation>
        <location evidence="1">Cell membrane</location>
        <topology evidence="1">Multi-pass membrane protein</topology>
    </subcellularLocation>
</comment>
<dbReference type="OrthoDB" id="9781030at2"/>
<sequence>MQQDTRQSADAANASTPEPKQAPGARVPTALDWRAWLSAARNTIGQALALDTSLRCAGVAFFGFLSLFPALSAAVSLFGLVADPTAIAVGDLPLTDALPEDMTVVITEQVIAFSERETKLGIGLGVSLLIALWTGSRGMNALVFAITRAHKESDERGFLAGIVTSLLATVSAFVTLAIILTAVTVLPTIAMIWPFPQSREDAILWLRWPVVAAVLWVAVVLLYRHAPHRRSPRTRWVFPGAALATLLWLLGSAALSFFIENFGRYDATFGSIAAAAILMLWLYFSAIVLVSGATLNAELEWRTRRDTTVGPDRPMGERRAYVADTVADDVVVPMKRPSRDGRETNDRQRSVKP</sequence>
<organism evidence="8 9">
    <name type="scientific">Roseitalea porphyridii</name>
    <dbReference type="NCBI Taxonomy" id="1852022"/>
    <lineage>
        <taxon>Bacteria</taxon>
        <taxon>Pseudomonadati</taxon>
        <taxon>Pseudomonadota</taxon>
        <taxon>Alphaproteobacteria</taxon>
        <taxon>Hyphomicrobiales</taxon>
        <taxon>Ahrensiaceae</taxon>
        <taxon>Roseitalea</taxon>
    </lineage>
</organism>
<keyword evidence="2" id="KW-1003">Cell membrane</keyword>
<feature type="transmembrane region" description="Helical" evidence="7">
    <location>
        <begin position="122"/>
        <end position="146"/>
    </location>
</feature>
<dbReference type="NCBIfam" id="TIGR00765">
    <property type="entry name" value="yihY_not_rbn"/>
    <property type="match status" value="1"/>
</dbReference>
<feature type="region of interest" description="Disordered" evidence="6">
    <location>
        <begin position="1"/>
        <end position="25"/>
    </location>
</feature>
<dbReference type="PANTHER" id="PTHR30213:SF0">
    <property type="entry name" value="UPF0761 MEMBRANE PROTEIN YIHY"/>
    <property type="match status" value="1"/>
</dbReference>
<evidence type="ECO:0000256" key="2">
    <source>
        <dbReference type="ARBA" id="ARBA00022475"/>
    </source>
</evidence>
<dbReference type="InterPro" id="IPR017039">
    <property type="entry name" value="Virul_fac_BrkB"/>
</dbReference>
<accession>A0A4P6UXM1</accession>
<gene>
    <name evidence="8" type="ORF">E0E05_03865</name>
</gene>
<feature type="transmembrane region" description="Helical" evidence="7">
    <location>
        <begin position="158"/>
        <end position="185"/>
    </location>
</feature>
<reference evidence="8 9" key="1">
    <citation type="journal article" date="2017" name="Int. J. Syst. Evol. Microbiol.">
        <title>Roseitalea porphyridii gen. nov., sp. nov., isolated from a red alga, and reclassification of Hoeflea suaedae Chung et al. 2013 as Pseudohoeflea suaedae gen. nov., comb. nov.</title>
        <authorList>
            <person name="Hyeon J.W."/>
            <person name="Jeong S.E."/>
            <person name="Baek K."/>
            <person name="Jeon C.O."/>
        </authorList>
    </citation>
    <scope>NUCLEOTIDE SEQUENCE [LARGE SCALE GENOMIC DNA]</scope>
    <source>
        <strain evidence="8 9">MA7-20</strain>
    </source>
</reference>
<feature type="transmembrane region" description="Helical" evidence="7">
    <location>
        <begin position="271"/>
        <end position="295"/>
    </location>
</feature>
<keyword evidence="9" id="KW-1185">Reference proteome</keyword>
<protein>
    <submittedName>
        <fullName evidence="8">YihY/virulence factor BrkB family protein</fullName>
    </submittedName>
</protein>
<dbReference type="PIRSF" id="PIRSF035875">
    <property type="entry name" value="RNase_BN"/>
    <property type="match status" value="1"/>
</dbReference>
<feature type="transmembrane region" description="Helical" evidence="7">
    <location>
        <begin position="236"/>
        <end position="259"/>
    </location>
</feature>
<dbReference type="GeneID" id="90766422"/>
<keyword evidence="4 7" id="KW-1133">Transmembrane helix</keyword>
<evidence type="ECO:0000313" key="8">
    <source>
        <dbReference type="EMBL" id="QBK29811.1"/>
    </source>
</evidence>
<evidence type="ECO:0000256" key="6">
    <source>
        <dbReference type="SAM" id="MobiDB-lite"/>
    </source>
</evidence>
<evidence type="ECO:0000256" key="3">
    <source>
        <dbReference type="ARBA" id="ARBA00022692"/>
    </source>
</evidence>
<keyword evidence="5 7" id="KW-0472">Membrane</keyword>
<dbReference type="Pfam" id="PF03631">
    <property type="entry name" value="Virul_fac_BrkB"/>
    <property type="match status" value="1"/>
</dbReference>
<dbReference type="EMBL" id="CP036532">
    <property type="protein sequence ID" value="QBK29811.1"/>
    <property type="molecule type" value="Genomic_DNA"/>
</dbReference>
<dbReference type="PANTHER" id="PTHR30213">
    <property type="entry name" value="INNER MEMBRANE PROTEIN YHJD"/>
    <property type="match status" value="1"/>
</dbReference>
<evidence type="ECO:0000313" key="9">
    <source>
        <dbReference type="Proteomes" id="UP000293719"/>
    </source>
</evidence>
<dbReference type="Proteomes" id="UP000293719">
    <property type="component" value="Chromosome"/>
</dbReference>
<evidence type="ECO:0000256" key="7">
    <source>
        <dbReference type="SAM" id="Phobius"/>
    </source>
</evidence>
<dbReference type="GO" id="GO:0005886">
    <property type="term" value="C:plasma membrane"/>
    <property type="evidence" value="ECO:0007669"/>
    <property type="project" value="UniProtKB-SubCell"/>
</dbReference>